<dbReference type="Pfam" id="PF12911">
    <property type="entry name" value="OppC_N"/>
    <property type="match status" value="1"/>
</dbReference>
<comment type="subcellular location">
    <subcellularLocation>
        <location evidence="1 7">Cell membrane</location>
        <topology evidence="1 7">Multi-pass membrane protein</topology>
    </subcellularLocation>
</comment>
<feature type="transmembrane region" description="Helical" evidence="7">
    <location>
        <begin position="26"/>
        <end position="49"/>
    </location>
</feature>
<proteinExistence type="inferred from homology"/>
<dbReference type="PANTHER" id="PTHR43386:SF1">
    <property type="entry name" value="D,D-DIPEPTIDE TRANSPORT SYSTEM PERMEASE PROTEIN DDPC-RELATED"/>
    <property type="match status" value="1"/>
</dbReference>
<evidence type="ECO:0000313" key="10">
    <source>
        <dbReference type="Proteomes" id="UP000323521"/>
    </source>
</evidence>
<dbReference type="CDD" id="cd06261">
    <property type="entry name" value="TM_PBP2"/>
    <property type="match status" value="1"/>
</dbReference>
<dbReference type="PANTHER" id="PTHR43386">
    <property type="entry name" value="OLIGOPEPTIDE TRANSPORT SYSTEM PERMEASE PROTEIN APPC"/>
    <property type="match status" value="1"/>
</dbReference>
<dbReference type="GO" id="GO:0005886">
    <property type="term" value="C:plasma membrane"/>
    <property type="evidence" value="ECO:0007669"/>
    <property type="project" value="UniProtKB-SubCell"/>
</dbReference>
<keyword evidence="2 7" id="KW-0813">Transport</keyword>
<evidence type="ECO:0000256" key="6">
    <source>
        <dbReference type="ARBA" id="ARBA00023136"/>
    </source>
</evidence>
<organism evidence="9 10">
    <name type="scientific">Formimonas warabiya</name>
    <dbReference type="NCBI Taxonomy" id="1761012"/>
    <lineage>
        <taxon>Bacteria</taxon>
        <taxon>Bacillati</taxon>
        <taxon>Bacillota</taxon>
        <taxon>Clostridia</taxon>
        <taxon>Eubacteriales</taxon>
        <taxon>Peptococcaceae</taxon>
        <taxon>Candidatus Formimonas</taxon>
    </lineage>
</organism>
<protein>
    <submittedName>
        <fullName evidence="9">D-ala-D-ala transporter subunit</fullName>
    </submittedName>
</protein>
<feature type="transmembrane region" description="Helical" evidence="7">
    <location>
        <begin position="93"/>
        <end position="117"/>
    </location>
</feature>
<dbReference type="PROSITE" id="PS50928">
    <property type="entry name" value="ABC_TM1"/>
    <property type="match status" value="1"/>
</dbReference>
<dbReference type="Proteomes" id="UP000323521">
    <property type="component" value="Chromosome"/>
</dbReference>
<sequence length="294" mass="32184">MIIASKEIKTQIKEMRLSFYLLNRNILARIALIILGLLVVMAIFAPVLAPYPEDATGATHPEISLAPVSGAHWFGTDELGRDILSKIIYGVRISLFSAFITIFFAVLLGAFLGAIAGAKGGWLDELIMRVTDTFLSFPPLLLAIAIAALLGPSLINAQIAIVASWWPWYTRLMRGQAISVKEKQFVKAAEAIGTKQMTIVFRHIVPNCISPLVVQASMDMGGVILTIAALSFLGLGAQPPTPEWGLMVSTSKNYFLNAWWYSLFPGMAIFITVLSFNLIGDGLREVFDPKTRKN</sequence>
<dbReference type="InterPro" id="IPR035906">
    <property type="entry name" value="MetI-like_sf"/>
</dbReference>
<dbReference type="SUPFAM" id="SSF161098">
    <property type="entry name" value="MetI-like"/>
    <property type="match status" value="1"/>
</dbReference>
<evidence type="ECO:0000256" key="2">
    <source>
        <dbReference type="ARBA" id="ARBA00022448"/>
    </source>
</evidence>
<evidence type="ECO:0000256" key="7">
    <source>
        <dbReference type="RuleBase" id="RU363032"/>
    </source>
</evidence>
<dbReference type="AlphaFoldDB" id="A0A3G1KZ41"/>
<feature type="domain" description="ABC transmembrane type-1" evidence="8">
    <location>
        <begin position="91"/>
        <end position="280"/>
    </location>
</feature>
<dbReference type="KEGG" id="fwa:DCMF_25415"/>
<feature type="transmembrane region" description="Helical" evidence="7">
    <location>
        <begin position="137"/>
        <end position="166"/>
    </location>
</feature>
<evidence type="ECO:0000256" key="3">
    <source>
        <dbReference type="ARBA" id="ARBA00022475"/>
    </source>
</evidence>
<dbReference type="RefSeq" id="WP_214658903.1">
    <property type="nucleotide sequence ID" value="NZ_CP017634.1"/>
</dbReference>
<reference evidence="9 10" key="1">
    <citation type="submission" date="2016-10" db="EMBL/GenBank/DDBJ databases">
        <title>Complete Genome Sequence of Peptococcaceae strain DCMF.</title>
        <authorList>
            <person name="Edwards R.J."/>
            <person name="Holland S.I."/>
            <person name="Deshpande N.P."/>
            <person name="Wong Y.K."/>
            <person name="Ertan H."/>
            <person name="Manefield M."/>
            <person name="Russell T.L."/>
            <person name="Lee M.J."/>
        </authorList>
    </citation>
    <scope>NUCLEOTIDE SEQUENCE [LARGE SCALE GENOMIC DNA]</scope>
    <source>
        <strain evidence="9 10">DCMF</strain>
    </source>
</reference>
<dbReference type="Gene3D" id="1.10.3720.10">
    <property type="entry name" value="MetI-like"/>
    <property type="match status" value="1"/>
</dbReference>
<evidence type="ECO:0000256" key="5">
    <source>
        <dbReference type="ARBA" id="ARBA00022989"/>
    </source>
</evidence>
<keyword evidence="3" id="KW-1003">Cell membrane</keyword>
<feature type="transmembrane region" description="Helical" evidence="7">
    <location>
        <begin position="258"/>
        <end position="280"/>
    </location>
</feature>
<dbReference type="InterPro" id="IPR025966">
    <property type="entry name" value="OppC_N"/>
</dbReference>
<evidence type="ECO:0000256" key="1">
    <source>
        <dbReference type="ARBA" id="ARBA00004651"/>
    </source>
</evidence>
<evidence type="ECO:0000256" key="4">
    <source>
        <dbReference type="ARBA" id="ARBA00022692"/>
    </source>
</evidence>
<comment type="similarity">
    <text evidence="7">Belongs to the binding-protein-dependent transport system permease family.</text>
</comment>
<keyword evidence="4 7" id="KW-0812">Transmembrane</keyword>
<evidence type="ECO:0000313" key="9">
    <source>
        <dbReference type="EMBL" id="ATW27650.1"/>
    </source>
</evidence>
<accession>A0A3G1KZ41</accession>
<dbReference type="GO" id="GO:0055085">
    <property type="term" value="P:transmembrane transport"/>
    <property type="evidence" value="ECO:0007669"/>
    <property type="project" value="InterPro"/>
</dbReference>
<evidence type="ECO:0000259" key="8">
    <source>
        <dbReference type="PROSITE" id="PS50928"/>
    </source>
</evidence>
<dbReference type="EMBL" id="CP017634">
    <property type="protein sequence ID" value="ATW27650.1"/>
    <property type="molecule type" value="Genomic_DNA"/>
</dbReference>
<name>A0A3G1KZ41_FORW1</name>
<keyword evidence="10" id="KW-1185">Reference proteome</keyword>
<dbReference type="InterPro" id="IPR050366">
    <property type="entry name" value="BP-dependent_transpt_permease"/>
</dbReference>
<gene>
    <name evidence="9" type="ORF">DCMF_25415</name>
</gene>
<keyword evidence="5 7" id="KW-1133">Transmembrane helix</keyword>
<dbReference type="Pfam" id="PF00528">
    <property type="entry name" value="BPD_transp_1"/>
    <property type="match status" value="1"/>
</dbReference>
<dbReference type="InterPro" id="IPR000515">
    <property type="entry name" value="MetI-like"/>
</dbReference>
<keyword evidence="6 7" id="KW-0472">Membrane</keyword>
<feature type="transmembrane region" description="Helical" evidence="7">
    <location>
        <begin position="220"/>
        <end position="238"/>
    </location>
</feature>